<dbReference type="Proteomes" id="UP001231189">
    <property type="component" value="Unassembled WGS sequence"/>
</dbReference>
<sequence>MPSDRRRFLDAGDPPVVPLRRCRLLLVPHIDAHLLRQLPRPLAGYLVEPVLSWSPAAAISLTSGSPPSPLNSPRPSVSFVVPSLILTLPRSPRSTCCCSSCLLSDHRRPSPFSFVRQKQADKVLQLSATLASTSPPGPHLSSTRVALSLFDFNAVLLKDYAGSERPSDMVFDQMEVWVRVLNLPMDMMNRFFGELIGNWVGKFISVEVDEEGLAWGKELRIRVAVRVDQPLLRGVSIKESEDAVEGTWFDIKYERIRHFCFDCGCLVHPEEVCQAEREELKQQWGEWLRASPRRNQRPAVPPRPSVSTSSYGSRSYDSDMRTRGVATVRDILPRRSLNSEFSASSSSRTGSYEPRSRVMPVEYEAPSPERRHGARAGDQQETGDRMVYEPKKNQKGTFVRRPRKQPQGGIPANLEQLAGGNLRCAANMVAFGDCLNDCNLSDLGYSGYDYTWNNRREGGENIQVRLDRGVATAPFLNLFPLTAIEHIATEESDHMALLVRICDEPQMRVGNGPRRFQFEEMCLKHEGYDEMVSKAWENRSTGVRSLESLWTQLREVSGDMKRWGFETFGSVRAEIKRLHSKLADARSAARFDGISQEGSSGDREVLDLMQEMVSEEMNSALTTTLSDKEIEEALFQMGPTKRMMLKMGFSSLWVDMVMRCVKSIRFAVNLNGASNGNLEALKSVLQRYEECSGQRVNLQKSAIYFGKGCNEAARATLKQAINIECEALSE</sequence>
<proteinExistence type="predicted"/>
<evidence type="ECO:0008006" key="4">
    <source>
        <dbReference type="Google" id="ProtNLM"/>
    </source>
</evidence>
<reference evidence="2" key="1">
    <citation type="submission" date="2023-07" db="EMBL/GenBank/DDBJ databases">
        <title>A chromosome-level genome assembly of Lolium multiflorum.</title>
        <authorList>
            <person name="Chen Y."/>
            <person name="Copetti D."/>
            <person name="Kolliker R."/>
            <person name="Studer B."/>
        </authorList>
    </citation>
    <scope>NUCLEOTIDE SEQUENCE</scope>
    <source>
        <strain evidence="2">02402/16</strain>
        <tissue evidence="2">Leaf</tissue>
    </source>
</reference>
<organism evidence="2 3">
    <name type="scientific">Lolium multiflorum</name>
    <name type="common">Italian ryegrass</name>
    <name type="synonym">Lolium perenne subsp. multiflorum</name>
    <dbReference type="NCBI Taxonomy" id="4521"/>
    <lineage>
        <taxon>Eukaryota</taxon>
        <taxon>Viridiplantae</taxon>
        <taxon>Streptophyta</taxon>
        <taxon>Embryophyta</taxon>
        <taxon>Tracheophyta</taxon>
        <taxon>Spermatophyta</taxon>
        <taxon>Magnoliopsida</taxon>
        <taxon>Liliopsida</taxon>
        <taxon>Poales</taxon>
        <taxon>Poaceae</taxon>
        <taxon>BOP clade</taxon>
        <taxon>Pooideae</taxon>
        <taxon>Poodae</taxon>
        <taxon>Poeae</taxon>
        <taxon>Poeae Chloroplast Group 2 (Poeae type)</taxon>
        <taxon>Loliodinae</taxon>
        <taxon>Loliinae</taxon>
        <taxon>Lolium</taxon>
    </lineage>
</organism>
<protein>
    <recommendedName>
        <fullName evidence="4">DUF4283 domain-containing protein</fullName>
    </recommendedName>
</protein>
<feature type="region of interest" description="Disordered" evidence="1">
    <location>
        <begin position="291"/>
        <end position="383"/>
    </location>
</feature>
<evidence type="ECO:0000313" key="2">
    <source>
        <dbReference type="EMBL" id="KAK1553485.1"/>
    </source>
</evidence>
<feature type="non-terminal residue" evidence="2">
    <location>
        <position position="1"/>
    </location>
</feature>
<name>A0AAD8UUS1_LOLMU</name>
<evidence type="ECO:0000256" key="1">
    <source>
        <dbReference type="SAM" id="MobiDB-lite"/>
    </source>
</evidence>
<dbReference type="AlphaFoldDB" id="A0AAD8UUS1"/>
<dbReference type="PANTHER" id="PTHR33710">
    <property type="entry name" value="BNAC02G09200D PROTEIN"/>
    <property type="match status" value="1"/>
</dbReference>
<comment type="caution">
    <text evidence="2">The sequence shown here is derived from an EMBL/GenBank/DDBJ whole genome shotgun (WGS) entry which is preliminary data.</text>
</comment>
<dbReference type="EMBL" id="JAUUTY010001724">
    <property type="protein sequence ID" value="KAK1553485.1"/>
    <property type="molecule type" value="Genomic_DNA"/>
</dbReference>
<keyword evidence="3" id="KW-1185">Reference proteome</keyword>
<evidence type="ECO:0000313" key="3">
    <source>
        <dbReference type="Proteomes" id="UP001231189"/>
    </source>
</evidence>
<feature type="compositionally biased region" description="Low complexity" evidence="1">
    <location>
        <begin position="305"/>
        <end position="315"/>
    </location>
</feature>
<feature type="compositionally biased region" description="Low complexity" evidence="1">
    <location>
        <begin position="336"/>
        <end position="351"/>
    </location>
</feature>
<dbReference type="PANTHER" id="PTHR33710:SF62">
    <property type="entry name" value="DUF4283 DOMAIN PROTEIN"/>
    <property type="match status" value="1"/>
</dbReference>
<gene>
    <name evidence="2" type="ORF">QYE76_027177</name>
</gene>
<accession>A0AAD8UUS1</accession>